<dbReference type="OrthoDB" id="287565at2"/>
<comment type="caution">
    <text evidence="3">The sequence shown here is derived from an EMBL/GenBank/DDBJ whole genome shotgun (WGS) entry which is preliminary data.</text>
</comment>
<organism evidence="3 4">
    <name type="scientific">Flavobacterium amnicola</name>
    <dbReference type="NCBI Taxonomy" id="2506422"/>
    <lineage>
        <taxon>Bacteria</taxon>
        <taxon>Pseudomonadati</taxon>
        <taxon>Bacteroidota</taxon>
        <taxon>Flavobacteriia</taxon>
        <taxon>Flavobacteriales</taxon>
        <taxon>Flavobacteriaceae</taxon>
        <taxon>Flavobacterium</taxon>
    </lineage>
</organism>
<evidence type="ECO:0000256" key="1">
    <source>
        <dbReference type="ARBA" id="ARBA00006817"/>
    </source>
</evidence>
<dbReference type="Pfam" id="PF08327">
    <property type="entry name" value="AHSA1"/>
    <property type="match status" value="1"/>
</dbReference>
<name>A0A4Q1K0F1_9FLAO</name>
<dbReference type="InterPro" id="IPR023393">
    <property type="entry name" value="START-like_dom_sf"/>
</dbReference>
<dbReference type="RefSeq" id="WP_129436415.1">
    <property type="nucleotide sequence ID" value="NZ_SBKO01000005.1"/>
</dbReference>
<comment type="similarity">
    <text evidence="1">Belongs to the AHA1 family.</text>
</comment>
<evidence type="ECO:0000259" key="2">
    <source>
        <dbReference type="Pfam" id="PF08327"/>
    </source>
</evidence>
<reference evidence="4" key="1">
    <citation type="submission" date="2019-01" db="EMBL/GenBank/DDBJ databases">
        <title>Cytophagaceae bacterium strain CAR-16.</title>
        <authorList>
            <person name="Chen W.-M."/>
        </authorList>
    </citation>
    <scope>NUCLEOTIDE SEQUENCE [LARGE SCALE GENOMIC DNA]</scope>
    <source>
        <strain evidence="4">LLJ-11</strain>
    </source>
</reference>
<evidence type="ECO:0000313" key="3">
    <source>
        <dbReference type="EMBL" id="RXR17297.1"/>
    </source>
</evidence>
<protein>
    <submittedName>
        <fullName evidence="3">SRPBCC domain-containing protein</fullName>
    </submittedName>
</protein>
<sequence>MPTIYHDFTINTSKEKVFEAISTPYGLDNWWTQRSSGKQEIGSIFNLYFTEEYNWFAEISILKHNEQVEFKMTKAMEEWLPTSFGFILKEEKPEVTSVQFYHKDWTEISKEYRVANFCWADLLRQMKQYLEKGIITPFNERS</sequence>
<gene>
    <name evidence="3" type="ORF">EQG63_10920</name>
</gene>
<dbReference type="SUPFAM" id="SSF55961">
    <property type="entry name" value="Bet v1-like"/>
    <property type="match status" value="1"/>
</dbReference>
<proteinExistence type="inferred from homology"/>
<dbReference type="CDD" id="cd07814">
    <property type="entry name" value="SRPBCC_CalC_Aha1-like"/>
    <property type="match status" value="1"/>
</dbReference>
<dbReference type="EMBL" id="SBKO01000005">
    <property type="protein sequence ID" value="RXR17297.1"/>
    <property type="molecule type" value="Genomic_DNA"/>
</dbReference>
<evidence type="ECO:0000313" key="4">
    <source>
        <dbReference type="Proteomes" id="UP000290283"/>
    </source>
</evidence>
<feature type="domain" description="Activator of Hsp90 ATPase homologue 1/2-like C-terminal" evidence="2">
    <location>
        <begin position="11"/>
        <end position="131"/>
    </location>
</feature>
<dbReference type="AlphaFoldDB" id="A0A4Q1K0F1"/>
<keyword evidence="4" id="KW-1185">Reference proteome</keyword>
<accession>A0A4Q1K0F1</accession>
<dbReference type="Proteomes" id="UP000290283">
    <property type="component" value="Unassembled WGS sequence"/>
</dbReference>
<dbReference type="InterPro" id="IPR013538">
    <property type="entry name" value="ASHA1/2-like_C"/>
</dbReference>
<dbReference type="Gene3D" id="3.30.530.20">
    <property type="match status" value="1"/>
</dbReference>